<dbReference type="EMBL" id="WTVS01000004">
    <property type="protein sequence ID" value="NMF96345.1"/>
    <property type="molecule type" value="Genomic_DNA"/>
</dbReference>
<accession>A0ABX1NAM5</accession>
<dbReference type="Pfam" id="PF13561">
    <property type="entry name" value="adh_short_C2"/>
    <property type="match status" value="1"/>
</dbReference>
<comment type="caution">
    <text evidence="3">The sequence shown here is derived from an EMBL/GenBank/DDBJ whole genome shotgun (WGS) entry which is preliminary data.</text>
</comment>
<dbReference type="InterPro" id="IPR020904">
    <property type="entry name" value="Sc_DH/Rdtase_CS"/>
</dbReference>
<dbReference type="InterPro" id="IPR057326">
    <property type="entry name" value="KR_dom"/>
</dbReference>
<evidence type="ECO:0000256" key="1">
    <source>
        <dbReference type="ARBA" id="ARBA00006484"/>
    </source>
</evidence>
<organism evidence="3 4">
    <name type="scientific">Aromatoleum toluolicum</name>
    <dbReference type="NCBI Taxonomy" id="90060"/>
    <lineage>
        <taxon>Bacteria</taxon>
        <taxon>Pseudomonadati</taxon>
        <taxon>Pseudomonadota</taxon>
        <taxon>Betaproteobacteria</taxon>
        <taxon>Rhodocyclales</taxon>
        <taxon>Rhodocyclaceae</taxon>
        <taxon>Aromatoleum</taxon>
    </lineage>
</organism>
<gene>
    <name evidence="3" type="ORF">GPA27_02910</name>
</gene>
<dbReference type="PANTHER" id="PTHR42879:SF2">
    <property type="entry name" value="3-OXOACYL-[ACYL-CARRIER-PROTEIN] REDUCTASE FABG"/>
    <property type="match status" value="1"/>
</dbReference>
<dbReference type="SUPFAM" id="SSF51735">
    <property type="entry name" value="NAD(P)-binding Rossmann-fold domains"/>
    <property type="match status" value="1"/>
</dbReference>
<evidence type="ECO:0000313" key="4">
    <source>
        <dbReference type="Proteomes" id="UP000634522"/>
    </source>
</evidence>
<dbReference type="PRINTS" id="PR00080">
    <property type="entry name" value="SDRFAMILY"/>
</dbReference>
<dbReference type="PANTHER" id="PTHR42879">
    <property type="entry name" value="3-OXOACYL-(ACYL-CARRIER-PROTEIN) REDUCTASE"/>
    <property type="match status" value="1"/>
</dbReference>
<dbReference type="SMART" id="SM00822">
    <property type="entry name" value="PKS_KR"/>
    <property type="match status" value="1"/>
</dbReference>
<evidence type="ECO:0000313" key="3">
    <source>
        <dbReference type="EMBL" id="NMF96345.1"/>
    </source>
</evidence>
<evidence type="ECO:0000259" key="2">
    <source>
        <dbReference type="SMART" id="SM00822"/>
    </source>
</evidence>
<dbReference type="InterPro" id="IPR050259">
    <property type="entry name" value="SDR"/>
</dbReference>
<reference evidence="3 4" key="1">
    <citation type="submission" date="2019-12" db="EMBL/GenBank/DDBJ databases">
        <title>Comparative genomics gives insights into the taxonomy of the Azoarcus-Aromatoleum group and reveals separate origins of nif in the plant-associated Azoarcus and non-plant-associated Aromatoleum sub-groups.</title>
        <authorList>
            <person name="Lafos M."/>
            <person name="Maluk M."/>
            <person name="Batista M."/>
            <person name="Junghare M."/>
            <person name="Carmona M."/>
            <person name="Faoro H."/>
            <person name="Cruz L.M."/>
            <person name="Battistoni F."/>
            <person name="De Souza E."/>
            <person name="Pedrosa F."/>
            <person name="Chen W.-M."/>
            <person name="Poole P.S."/>
            <person name="Dixon R.A."/>
            <person name="James E.K."/>
        </authorList>
    </citation>
    <scope>NUCLEOTIDE SEQUENCE [LARGE SCALE GENOMIC DNA]</scope>
    <source>
        <strain evidence="3 4">T</strain>
    </source>
</reference>
<keyword evidence="4" id="KW-1185">Reference proteome</keyword>
<dbReference type="Proteomes" id="UP000634522">
    <property type="component" value="Unassembled WGS sequence"/>
</dbReference>
<name>A0ABX1NAM5_9RHOO</name>
<dbReference type="Gene3D" id="3.40.50.720">
    <property type="entry name" value="NAD(P)-binding Rossmann-like Domain"/>
    <property type="match status" value="1"/>
</dbReference>
<dbReference type="InterPro" id="IPR036291">
    <property type="entry name" value="NAD(P)-bd_dom_sf"/>
</dbReference>
<dbReference type="RefSeq" id="WP_169137673.1">
    <property type="nucleotide sequence ID" value="NZ_WTVS01000004.1"/>
</dbReference>
<dbReference type="NCBIfam" id="NF005559">
    <property type="entry name" value="PRK07231.1"/>
    <property type="match status" value="1"/>
</dbReference>
<protein>
    <submittedName>
        <fullName evidence="3">SDR family oxidoreductase</fullName>
    </submittedName>
</protein>
<feature type="domain" description="Ketoreductase" evidence="2">
    <location>
        <begin position="8"/>
        <end position="191"/>
    </location>
</feature>
<proteinExistence type="inferred from homology"/>
<comment type="similarity">
    <text evidence="1">Belongs to the short-chain dehydrogenases/reductases (SDR) family.</text>
</comment>
<sequence length="253" mass="26117">MSGRLARKVALVTGAASGIGLATARRFAAEGAEVALADRNANGLASIEAELRSGGGNPLAITMNVTQEADWNRAIDAVTANFGGLDILVNNAGFGRFRSIADTTLAEWRATLAVNLDSVFLGTRHALPLLTRSGRGAIVNMSSIRGLVAGPNAGAYSAAKAGVRLFTKVTALECAAAGNGVRANSVHPGHVETPLTAPAYANPELAREFLAETPLARFARPEEIADLVVYLASDEAAYVTGAEFTIDGGLTAR</sequence>
<dbReference type="InterPro" id="IPR002347">
    <property type="entry name" value="SDR_fam"/>
</dbReference>
<dbReference type="PROSITE" id="PS00061">
    <property type="entry name" value="ADH_SHORT"/>
    <property type="match status" value="1"/>
</dbReference>
<dbReference type="PRINTS" id="PR00081">
    <property type="entry name" value="GDHRDH"/>
</dbReference>